<dbReference type="Gene3D" id="3.40.50.2000">
    <property type="entry name" value="Glycogen Phosphorylase B"/>
    <property type="match status" value="2"/>
</dbReference>
<proteinExistence type="predicted"/>
<evidence type="ECO:0000313" key="5">
    <source>
        <dbReference type="Proteomes" id="UP000199702"/>
    </source>
</evidence>
<dbReference type="GO" id="GO:0009103">
    <property type="term" value="P:lipopolysaccharide biosynthetic process"/>
    <property type="evidence" value="ECO:0007669"/>
    <property type="project" value="TreeGrafter"/>
</dbReference>
<dbReference type="STRING" id="402734.SAMN05660918_0657"/>
<feature type="domain" description="Glycosyl transferase family 1" evidence="2">
    <location>
        <begin position="187"/>
        <end position="348"/>
    </location>
</feature>
<evidence type="ECO:0000256" key="1">
    <source>
        <dbReference type="ARBA" id="ARBA00022679"/>
    </source>
</evidence>
<evidence type="ECO:0000259" key="2">
    <source>
        <dbReference type="Pfam" id="PF00534"/>
    </source>
</evidence>
<dbReference type="GO" id="GO:0016757">
    <property type="term" value="F:glycosyltransferase activity"/>
    <property type="evidence" value="ECO:0007669"/>
    <property type="project" value="InterPro"/>
</dbReference>
<evidence type="ECO:0000259" key="3">
    <source>
        <dbReference type="Pfam" id="PF13439"/>
    </source>
</evidence>
<dbReference type="EMBL" id="FNYA01000001">
    <property type="protein sequence ID" value="SEI45393.1"/>
    <property type="molecule type" value="Genomic_DNA"/>
</dbReference>
<feature type="domain" description="Glycosyltransferase subfamily 4-like N-terminal" evidence="3">
    <location>
        <begin position="65"/>
        <end position="175"/>
    </location>
</feature>
<keyword evidence="5" id="KW-1185">Reference proteome</keyword>
<organism evidence="4 5">
    <name type="scientific">Flavobacterium terrigena</name>
    <dbReference type="NCBI Taxonomy" id="402734"/>
    <lineage>
        <taxon>Bacteria</taxon>
        <taxon>Pseudomonadati</taxon>
        <taxon>Bacteroidota</taxon>
        <taxon>Flavobacteriia</taxon>
        <taxon>Flavobacteriales</taxon>
        <taxon>Flavobacteriaceae</taxon>
        <taxon>Flavobacterium</taxon>
    </lineage>
</organism>
<dbReference type="Proteomes" id="UP000199702">
    <property type="component" value="Unassembled WGS sequence"/>
</dbReference>
<name>A0A1H6QP95_9FLAO</name>
<sequence>MNIGFEAKRVFHNKTGLGNYSRDLVRILATYFPENNYFLYNPKAYKKTLFVSNNTNVFEKNPISKFNKKFSTIWRQKAVVKDLVKDNVEIYHGLSGEIPIGLQKKGIKSVVTIHDLIFVRYPNLYSFFDRKIHFYKFKKAAERADLVIAISEQTKKDIMSYLHIDASKIKVVYQGCQDVFKREYSDSEKQQVAEKFNLPETFVLNVGTIEERKNALTIVKAIKKLDVDLVLIGKQTDYTEKIHQYISENKLEKRVRFLKGLTSEELAITYQLASVFVYPSIFEGFGIPIIEALYSKTPVITNKTGVFSEAAGPNSLYIEPFDVVDLSKKISKVLSDNSLASKMKEEGLKFAQQFNDDVIASEVMSCYQQVLSV</sequence>
<dbReference type="InterPro" id="IPR001296">
    <property type="entry name" value="Glyco_trans_1"/>
</dbReference>
<dbReference type="AlphaFoldDB" id="A0A1H6QP95"/>
<dbReference type="Pfam" id="PF00534">
    <property type="entry name" value="Glycos_transf_1"/>
    <property type="match status" value="1"/>
</dbReference>
<dbReference type="PANTHER" id="PTHR46401:SF2">
    <property type="entry name" value="GLYCOSYLTRANSFERASE WBBK-RELATED"/>
    <property type="match status" value="1"/>
</dbReference>
<reference evidence="5" key="1">
    <citation type="submission" date="2016-10" db="EMBL/GenBank/DDBJ databases">
        <authorList>
            <person name="Varghese N."/>
            <person name="Submissions S."/>
        </authorList>
    </citation>
    <scope>NUCLEOTIDE SEQUENCE [LARGE SCALE GENOMIC DNA]</scope>
    <source>
        <strain evidence="5">DSM 17934</strain>
    </source>
</reference>
<dbReference type="SUPFAM" id="SSF53756">
    <property type="entry name" value="UDP-Glycosyltransferase/glycogen phosphorylase"/>
    <property type="match status" value="1"/>
</dbReference>
<dbReference type="InterPro" id="IPR028098">
    <property type="entry name" value="Glyco_trans_4-like_N"/>
</dbReference>
<accession>A0A1H6QP95</accession>
<gene>
    <name evidence="4" type="ORF">SAMN05660918_0657</name>
</gene>
<dbReference type="RefSeq" id="WP_091307863.1">
    <property type="nucleotide sequence ID" value="NZ_CBCSJU010000001.1"/>
</dbReference>
<dbReference type="Pfam" id="PF13439">
    <property type="entry name" value="Glyco_transf_4"/>
    <property type="match status" value="1"/>
</dbReference>
<evidence type="ECO:0000313" key="4">
    <source>
        <dbReference type="EMBL" id="SEI45393.1"/>
    </source>
</evidence>
<dbReference type="OrthoDB" id="9801609at2"/>
<dbReference type="PANTHER" id="PTHR46401">
    <property type="entry name" value="GLYCOSYLTRANSFERASE WBBK-RELATED"/>
    <property type="match status" value="1"/>
</dbReference>
<dbReference type="CDD" id="cd03809">
    <property type="entry name" value="GT4_MtfB-like"/>
    <property type="match status" value="1"/>
</dbReference>
<protein>
    <submittedName>
        <fullName evidence="4">Glycosyltransferase involved in cell wall bisynthesis</fullName>
    </submittedName>
</protein>
<keyword evidence="1 4" id="KW-0808">Transferase</keyword>